<dbReference type="OrthoDB" id="9788852at2"/>
<dbReference type="RefSeq" id="WP_129049148.1">
    <property type="nucleotide sequence ID" value="NZ_SDHX01000002.1"/>
</dbReference>
<evidence type="ECO:0000256" key="1">
    <source>
        <dbReference type="ARBA" id="ARBA00023172"/>
    </source>
</evidence>
<dbReference type="InterPro" id="IPR011010">
    <property type="entry name" value="DNA_brk_join_enz"/>
</dbReference>
<dbReference type="GO" id="GO:0015074">
    <property type="term" value="P:DNA integration"/>
    <property type="evidence" value="ECO:0007669"/>
    <property type="project" value="InterPro"/>
</dbReference>
<evidence type="ECO:0000313" key="3">
    <source>
        <dbReference type="EMBL" id="RXK53473.1"/>
    </source>
</evidence>
<evidence type="ECO:0000313" key="4">
    <source>
        <dbReference type="Proteomes" id="UP000290218"/>
    </source>
</evidence>
<name>A0A4Q1C584_9BACT</name>
<proteinExistence type="predicted"/>
<dbReference type="PANTHER" id="PTHR30349">
    <property type="entry name" value="PHAGE INTEGRASE-RELATED"/>
    <property type="match status" value="1"/>
</dbReference>
<dbReference type="Gene3D" id="1.10.443.10">
    <property type="entry name" value="Intergrase catalytic core"/>
    <property type="match status" value="1"/>
</dbReference>
<dbReference type="PROSITE" id="PS51898">
    <property type="entry name" value="TYR_RECOMBINASE"/>
    <property type="match status" value="1"/>
</dbReference>
<keyword evidence="4" id="KW-1185">Reference proteome</keyword>
<dbReference type="AlphaFoldDB" id="A0A4Q1C584"/>
<gene>
    <name evidence="3" type="ORF">ESB00_17425</name>
</gene>
<organism evidence="3 4">
    <name type="scientific">Oleiharenicola lentus</name>
    <dbReference type="NCBI Taxonomy" id="2508720"/>
    <lineage>
        <taxon>Bacteria</taxon>
        <taxon>Pseudomonadati</taxon>
        <taxon>Verrucomicrobiota</taxon>
        <taxon>Opitutia</taxon>
        <taxon>Opitutales</taxon>
        <taxon>Opitutaceae</taxon>
        <taxon>Oleiharenicola</taxon>
    </lineage>
</organism>
<reference evidence="3 4" key="1">
    <citation type="submission" date="2019-01" db="EMBL/GenBank/DDBJ databases">
        <title>Lacunisphaera sp. strain TWA-58.</title>
        <authorList>
            <person name="Chen W.-M."/>
        </authorList>
    </citation>
    <scope>NUCLEOTIDE SEQUENCE [LARGE SCALE GENOMIC DNA]</scope>
    <source>
        <strain evidence="3 4">TWA-58</strain>
    </source>
</reference>
<dbReference type="Pfam" id="PF00589">
    <property type="entry name" value="Phage_integrase"/>
    <property type="match status" value="1"/>
</dbReference>
<dbReference type="InterPro" id="IPR013762">
    <property type="entry name" value="Integrase-like_cat_sf"/>
</dbReference>
<dbReference type="PANTHER" id="PTHR30349:SF82">
    <property type="entry name" value="INTEGRASE_RECOMBINASE YOEC-RELATED"/>
    <property type="match status" value="1"/>
</dbReference>
<dbReference type="InterPro" id="IPR050090">
    <property type="entry name" value="Tyrosine_recombinase_XerCD"/>
</dbReference>
<keyword evidence="1" id="KW-0233">DNA recombination</keyword>
<dbReference type="EMBL" id="SDHX01000002">
    <property type="protein sequence ID" value="RXK53473.1"/>
    <property type="molecule type" value="Genomic_DNA"/>
</dbReference>
<dbReference type="Proteomes" id="UP000290218">
    <property type="component" value="Unassembled WGS sequence"/>
</dbReference>
<comment type="caution">
    <text evidence="3">The sequence shown here is derived from an EMBL/GenBank/DDBJ whole genome shotgun (WGS) entry which is preliminary data.</text>
</comment>
<dbReference type="SUPFAM" id="SSF56349">
    <property type="entry name" value="DNA breaking-rejoining enzymes"/>
    <property type="match status" value="1"/>
</dbReference>
<dbReference type="GO" id="GO:0006310">
    <property type="term" value="P:DNA recombination"/>
    <property type="evidence" value="ECO:0007669"/>
    <property type="project" value="UniProtKB-KW"/>
</dbReference>
<evidence type="ECO:0000259" key="2">
    <source>
        <dbReference type="PROSITE" id="PS51898"/>
    </source>
</evidence>
<dbReference type="GO" id="GO:0003677">
    <property type="term" value="F:DNA binding"/>
    <property type="evidence" value="ECO:0007669"/>
    <property type="project" value="InterPro"/>
</dbReference>
<dbReference type="InterPro" id="IPR002104">
    <property type="entry name" value="Integrase_catalytic"/>
</dbReference>
<protein>
    <recommendedName>
        <fullName evidence="2">Tyr recombinase domain-containing protein</fullName>
    </recommendedName>
</protein>
<feature type="domain" description="Tyr recombinase" evidence="2">
    <location>
        <begin position="2"/>
        <end position="198"/>
    </location>
</feature>
<sequence>MAGRRSLTPLEERMLLSVVRELSPRDRTLVTAQWFTGFRISEILSLTIGSVLRSGEIVSKIGIAPRNMKGGYGRTRWIPVLPELHRALESYIGWLRRRLELAPDMPLFISREGDAAENLRPLSRESARRIIHAAFTAAAIENDGRLGTHTLRKTWARKVYKNSGNDLMILKAALNHSDVSVTQKYLEADEDDVMAAIQKCDFTRKPRVPRTALAPVGKPLTAAA</sequence>
<accession>A0A4Q1C584</accession>